<dbReference type="InterPro" id="IPR025737">
    <property type="entry name" value="FApF"/>
</dbReference>
<keyword evidence="3" id="KW-1185">Reference proteome</keyword>
<sequence>MAKGQAIPADSLKSIETDRPDQTEASSLVPKGFVQIEAGWLRQVNKQEGITTVSQLVPTILVRYGLLPSLELRLLVEHLSIKGKDSHAGSINGMGPVAVGTKIKIAEEQGLLPEMAFIGHLTLRTGKPEFRPAYVVPDFRFSLSHTLSEKLSLGYNVGYEWAPDKAAGQAIYTLSLAREVTDRLGAFIEVFGQKPKQENWQHQLDGGFTFQILPNLQLDTSVGLGLSSSAPDFFVGGGVSVRLPK</sequence>
<organism evidence="2 3">
    <name type="scientific">Nibribacter ruber</name>
    <dbReference type="NCBI Taxonomy" id="2698458"/>
    <lineage>
        <taxon>Bacteria</taxon>
        <taxon>Pseudomonadati</taxon>
        <taxon>Bacteroidota</taxon>
        <taxon>Cytophagia</taxon>
        <taxon>Cytophagales</taxon>
        <taxon>Hymenobacteraceae</taxon>
        <taxon>Nibribacter</taxon>
    </lineage>
</organism>
<evidence type="ECO:0000313" key="3">
    <source>
        <dbReference type="Proteomes" id="UP000464214"/>
    </source>
</evidence>
<dbReference type="RefSeq" id="WP_160688123.1">
    <property type="nucleotide sequence ID" value="NZ_CP047897.1"/>
</dbReference>
<dbReference type="EMBL" id="CP047897">
    <property type="protein sequence ID" value="QHL86085.1"/>
    <property type="molecule type" value="Genomic_DNA"/>
</dbReference>
<evidence type="ECO:0000256" key="1">
    <source>
        <dbReference type="SAM" id="MobiDB-lite"/>
    </source>
</evidence>
<gene>
    <name evidence="2" type="ORF">GU926_00935</name>
</gene>
<dbReference type="KEGG" id="nib:GU926_00935"/>
<dbReference type="Pfam" id="PF13557">
    <property type="entry name" value="Phenol_MetA_deg"/>
    <property type="match status" value="1"/>
</dbReference>
<proteinExistence type="predicted"/>
<dbReference type="AlphaFoldDB" id="A0A6P1NWC5"/>
<feature type="region of interest" description="Disordered" evidence="1">
    <location>
        <begin position="1"/>
        <end position="26"/>
    </location>
</feature>
<evidence type="ECO:0000313" key="2">
    <source>
        <dbReference type="EMBL" id="QHL86085.1"/>
    </source>
</evidence>
<protein>
    <submittedName>
        <fullName evidence="2">Transporter</fullName>
    </submittedName>
</protein>
<dbReference type="Proteomes" id="UP000464214">
    <property type="component" value="Chromosome"/>
</dbReference>
<reference evidence="2 3" key="1">
    <citation type="submission" date="2020-01" db="EMBL/GenBank/DDBJ databases">
        <authorList>
            <person name="Kim M."/>
        </authorList>
    </citation>
    <scope>NUCLEOTIDE SEQUENCE [LARGE SCALE GENOMIC DNA]</scope>
    <source>
        <strain evidence="2 3">BT10</strain>
    </source>
</reference>
<accession>A0A6P1NWC5</accession>
<feature type="compositionally biased region" description="Basic and acidic residues" evidence="1">
    <location>
        <begin position="13"/>
        <end position="22"/>
    </location>
</feature>
<name>A0A6P1NWC5_9BACT</name>